<keyword evidence="10" id="KW-0234">DNA repair</keyword>
<dbReference type="EMBL" id="PUHQ01000070">
    <property type="protein sequence ID" value="KAG0658143.1"/>
    <property type="molecule type" value="Genomic_DNA"/>
</dbReference>
<dbReference type="AlphaFoldDB" id="A0A9P6VXR8"/>
<dbReference type="Gene3D" id="3.40.50.300">
    <property type="entry name" value="P-loop containing nucleotide triphosphate hydrolases"/>
    <property type="match status" value="2"/>
</dbReference>
<dbReference type="GO" id="GO:0005634">
    <property type="term" value="C:nucleus"/>
    <property type="evidence" value="ECO:0007669"/>
    <property type="project" value="UniProtKB-SubCell"/>
</dbReference>
<dbReference type="OrthoDB" id="10072614at2759"/>
<feature type="domain" description="RecF/RecN/SMC N-terminal" evidence="14">
    <location>
        <begin position="106"/>
        <end position="1127"/>
    </location>
</feature>
<comment type="caution">
    <text evidence="15">The sequence shown here is derived from an EMBL/GenBank/DDBJ whole genome shotgun (WGS) entry which is preliminary data.</text>
</comment>
<evidence type="ECO:0000256" key="3">
    <source>
        <dbReference type="ARBA" id="ARBA00006793"/>
    </source>
</evidence>
<feature type="region of interest" description="Disordered" evidence="13">
    <location>
        <begin position="790"/>
        <end position="809"/>
    </location>
</feature>
<comment type="similarity">
    <text evidence="3">Belongs to the SMC family. SMC6 subfamily.</text>
</comment>
<name>A0A9P6VXR8_RHOMI</name>
<comment type="subcellular location">
    <subcellularLocation>
        <location evidence="2">Chromosome</location>
    </subcellularLocation>
    <subcellularLocation>
        <location evidence="1">Nucleus</location>
    </subcellularLocation>
</comment>
<keyword evidence="8 12" id="KW-0175">Coiled coil</keyword>
<feature type="coiled-coil region" evidence="12">
    <location>
        <begin position="275"/>
        <end position="323"/>
    </location>
</feature>
<evidence type="ECO:0000313" key="15">
    <source>
        <dbReference type="EMBL" id="KAG0658143.1"/>
    </source>
</evidence>
<evidence type="ECO:0000256" key="8">
    <source>
        <dbReference type="ARBA" id="ARBA00023054"/>
    </source>
</evidence>
<evidence type="ECO:0000256" key="12">
    <source>
        <dbReference type="SAM" id="Coils"/>
    </source>
</evidence>
<keyword evidence="6" id="KW-0227">DNA damage</keyword>
<dbReference type="GO" id="GO:0003684">
    <property type="term" value="F:damaged DNA binding"/>
    <property type="evidence" value="ECO:0007669"/>
    <property type="project" value="TreeGrafter"/>
</dbReference>
<dbReference type="SUPFAM" id="SSF52540">
    <property type="entry name" value="P-loop containing nucleoside triphosphate hydrolases"/>
    <property type="match status" value="1"/>
</dbReference>
<dbReference type="Gene3D" id="1.20.5.340">
    <property type="match status" value="1"/>
</dbReference>
<evidence type="ECO:0000256" key="11">
    <source>
        <dbReference type="ARBA" id="ARBA00023242"/>
    </source>
</evidence>
<evidence type="ECO:0000256" key="4">
    <source>
        <dbReference type="ARBA" id="ARBA00022454"/>
    </source>
</evidence>
<feature type="compositionally biased region" description="Gly residues" evidence="13">
    <location>
        <begin position="45"/>
        <end position="54"/>
    </location>
</feature>
<sequence>MANKHIRSDDEDELDRAVASTSAKRQRREDDEQSDADASPPPRNGGRGRGGAGDGDMDIDYQAASDEQEDELDDDDDDEEQERRNLEEVERSMANNSGRVAEAGVIRQVDLLNFMCHAHTTVDFGPQVNFLVGVNGSGKSAVLTGITMALGGNAKATNRGQKGGDLVMEGATNNTARVSVTLANVGEDAFLHNIYGDEITIERTINKAGGGGYKIKNAEGKTVDTKKATLDKILDSFNIQVDNPMTVLTQDQSRQFLASASAKDKYTFFLRGTQLAQLTEEYEQIRSNTEAMDEALQNKRDRVPELKEAYRKAKDRAKSAQLAWDQKQSLEPLRNQLAWACVDEVEKQVEFGASKIDEQRSKLLDTERDIEKVETTLAELATGVADLQEAEAEASDKVKQHLPRIDELKQIIKANRDRTAKWKDAERTMNNTLARLQATIDQFDEQIAEEERKLSRDLEAERKPLRDNIARANDDIADLTQRIADARQRESNANEAGRAEGQRYEAIRERIGAAEQTEREHVNRIQHIKRSQSDAYAAYGDRMPRFMQAVAAESRWQKKPIGPIGLSVKLNKQEYSRVLESFFGPTLNAFIVTNPQDARLLKAMHKQHGLDHNVPILTQSYDHNFDFSHGEPGEGIMTVLRACTITDELVKQALIVSNRIETCALVPTRPDGDNLLRTNPRNVSAAYSADCFQIRSTQGRSSSSTMATWKGAPRLQRDLTEIIRRVEEERNRVHADIQQMLAERDQVRQRCTQLENERKQAEAEAHAAQRQTVQLNRRIQDWDAKLKEEQPNNIAALQENKRETEQERENMLAQYKAGLAKFEESSASQSAAQAVEEKQAIEEELKQHERILRKLRERIDKETTAEATARAHFDKLAGTRKGIQNTIEQYEQELEGVKKTRDERVEQATSICERPKVDKPKDRRRLEKEIDSIERALKQQAKEQGATLDEIVQDLEEKKKRAHEAVKSMNELAGLVKESILRSFHRLDKALAAAYDSRVMRWTDFRTHISNRARAMFQHHLTQRGFTGKLKFNHSNCTLDILIQTEADAGSKKAKQKDTKSLSGGEKSFSTICLLLTMWESVGCPLRCLDEFDVFMDAVNRRIAMKMMVDTAAQADQTQFILITPQDMGVRASSLRVREDAPLTPLLFPAPQSLSSFGDEVKIVKLADPSRASGALARGR</sequence>
<feature type="compositionally biased region" description="Basic and acidic residues" evidence="13">
    <location>
        <begin position="799"/>
        <end position="809"/>
    </location>
</feature>
<reference evidence="15 16" key="1">
    <citation type="submission" date="2020-11" db="EMBL/GenBank/DDBJ databases">
        <title>Kefir isolates.</title>
        <authorList>
            <person name="Marcisauskas S."/>
            <person name="Kim Y."/>
            <person name="Blasche S."/>
        </authorList>
    </citation>
    <scope>NUCLEOTIDE SEQUENCE [LARGE SCALE GENOMIC DNA]</scope>
    <source>
        <strain evidence="15 16">KR</strain>
    </source>
</reference>
<evidence type="ECO:0000259" key="14">
    <source>
        <dbReference type="Pfam" id="PF02463"/>
    </source>
</evidence>
<evidence type="ECO:0000313" key="16">
    <source>
        <dbReference type="Proteomes" id="UP000777482"/>
    </source>
</evidence>
<keyword evidence="7" id="KW-0067">ATP-binding</keyword>
<evidence type="ECO:0000256" key="13">
    <source>
        <dbReference type="SAM" id="MobiDB-lite"/>
    </source>
</evidence>
<dbReference type="Pfam" id="PF02463">
    <property type="entry name" value="SMC_N"/>
    <property type="match status" value="1"/>
</dbReference>
<evidence type="ECO:0000256" key="1">
    <source>
        <dbReference type="ARBA" id="ARBA00004123"/>
    </source>
</evidence>
<keyword evidence="4" id="KW-0158">Chromosome</keyword>
<evidence type="ECO:0000256" key="6">
    <source>
        <dbReference type="ARBA" id="ARBA00022763"/>
    </source>
</evidence>
<organism evidence="15 16">
    <name type="scientific">Rhodotorula mucilaginosa</name>
    <name type="common">Yeast</name>
    <name type="synonym">Rhodotorula rubra</name>
    <dbReference type="NCBI Taxonomy" id="5537"/>
    <lineage>
        <taxon>Eukaryota</taxon>
        <taxon>Fungi</taxon>
        <taxon>Dikarya</taxon>
        <taxon>Basidiomycota</taxon>
        <taxon>Pucciniomycotina</taxon>
        <taxon>Microbotryomycetes</taxon>
        <taxon>Sporidiobolales</taxon>
        <taxon>Sporidiobolaceae</taxon>
        <taxon>Rhodotorula</taxon>
    </lineage>
</organism>
<evidence type="ECO:0000256" key="10">
    <source>
        <dbReference type="ARBA" id="ARBA00023204"/>
    </source>
</evidence>
<feature type="coiled-coil region" evidence="12">
    <location>
        <begin position="426"/>
        <end position="496"/>
    </location>
</feature>
<keyword evidence="5" id="KW-0547">Nucleotide-binding</keyword>
<dbReference type="GO" id="GO:0003697">
    <property type="term" value="F:single-stranded DNA binding"/>
    <property type="evidence" value="ECO:0007669"/>
    <property type="project" value="TreeGrafter"/>
</dbReference>
<evidence type="ECO:0000256" key="9">
    <source>
        <dbReference type="ARBA" id="ARBA00023172"/>
    </source>
</evidence>
<feature type="region of interest" description="Disordered" evidence="13">
    <location>
        <begin position="1"/>
        <end position="96"/>
    </location>
</feature>
<dbReference type="Proteomes" id="UP000777482">
    <property type="component" value="Unassembled WGS sequence"/>
</dbReference>
<keyword evidence="16" id="KW-1185">Reference proteome</keyword>
<feature type="compositionally biased region" description="Basic and acidic residues" evidence="13">
    <location>
        <begin position="81"/>
        <end position="91"/>
    </location>
</feature>
<dbReference type="GO" id="GO:0035861">
    <property type="term" value="C:site of double-strand break"/>
    <property type="evidence" value="ECO:0007669"/>
    <property type="project" value="TreeGrafter"/>
</dbReference>
<protein>
    <submittedName>
        <fullName evidence="15">Structural maintenance of chromosomes protein 6</fullName>
    </submittedName>
</protein>
<gene>
    <name evidence="15" type="primary">SMC6</name>
    <name evidence="15" type="ORF">C6P46_006019</name>
</gene>
<dbReference type="InterPro" id="IPR003395">
    <property type="entry name" value="RecF/RecN/SMC_N"/>
</dbReference>
<evidence type="ECO:0000256" key="7">
    <source>
        <dbReference type="ARBA" id="ARBA00022840"/>
    </source>
</evidence>
<dbReference type="GO" id="GO:0000724">
    <property type="term" value="P:double-strand break repair via homologous recombination"/>
    <property type="evidence" value="ECO:0007669"/>
    <property type="project" value="TreeGrafter"/>
</dbReference>
<feature type="compositionally biased region" description="Acidic residues" evidence="13">
    <location>
        <begin position="66"/>
        <end position="80"/>
    </location>
</feature>
<proteinExistence type="inferred from homology"/>
<keyword evidence="11" id="KW-0539">Nucleus</keyword>
<evidence type="ECO:0000256" key="5">
    <source>
        <dbReference type="ARBA" id="ARBA00022741"/>
    </source>
</evidence>
<dbReference type="PANTHER" id="PTHR19306:SF6">
    <property type="entry name" value="STRUCTURAL MAINTENANCE OF CHROMOSOMES PROTEIN 6"/>
    <property type="match status" value="1"/>
</dbReference>
<dbReference type="GO" id="GO:0030915">
    <property type="term" value="C:Smc5-Smc6 complex"/>
    <property type="evidence" value="ECO:0007669"/>
    <property type="project" value="TreeGrafter"/>
</dbReference>
<dbReference type="PANTHER" id="PTHR19306">
    <property type="entry name" value="STRUCTURAL MAINTENANCE OF CHROMOSOMES 5,6 SMC5, SMC6"/>
    <property type="match status" value="1"/>
</dbReference>
<dbReference type="GO" id="GO:0005524">
    <property type="term" value="F:ATP binding"/>
    <property type="evidence" value="ECO:0007669"/>
    <property type="project" value="UniProtKB-KW"/>
</dbReference>
<keyword evidence="9" id="KW-0233">DNA recombination</keyword>
<dbReference type="InterPro" id="IPR027417">
    <property type="entry name" value="P-loop_NTPase"/>
</dbReference>
<evidence type="ECO:0000256" key="2">
    <source>
        <dbReference type="ARBA" id="ARBA00004286"/>
    </source>
</evidence>
<accession>A0A9P6VXR8</accession>
<feature type="coiled-coil region" evidence="12">
    <location>
        <begin position="356"/>
        <end position="390"/>
    </location>
</feature>